<keyword evidence="4" id="KW-1185">Reference proteome</keyword>
<name>A0A226DWE5_FOLCA</name>
<keyword evidence="1" id="KW-1133">Transmembrane helix</keyword>
<protein>
    <recommendedName>
        <fullName evidence="5">Ionotropic glutamate receptor C-terminal domain-containing protein</fullName>
    </recommendedName>
</protein>
<evidence type="ECO:0000313" key="4">
    <source>
        <dbReference type="Proteomes" id="UP000198287"/>
    </source>
</evidence>
<organism evidence="3 4">
    <name type="scientific">Folsomia candida</name>
    <name type="common">Springtail</name>
    <dbReference type="NCBI Taxonomy" id="158441"/>
    <lineage>
        <taxon>Eukaryota</taxon>
        <taxon>Metazoa</taxon>
        <taxon>Ecdysozoa</taxon>
        <taxon>Arthropoda</taxon>
        <taxon>Hexapoda</taxon>
        <taxon>Collembola</taxon>
        <taxon>Entomobryomorpha</taxon>
        <taxon>Isotomoidea</taxon>
        <taxon>Isotomidae</taxon>
        <taxon>Proisotominae</taxon>
        <taxon>Folsomia</taxon>
    </lineage>
</organism>
<keyword evidence="1" id="KW-0812">Transmembrane</keyword>
<feature type="chain" id="PRO_5012466150" description="Ionotropic glutamate receptor C-terminal domain-containing protein" evidence="2">
    <location>
        <begin position="23"/>
        <end position="478"/>
    </location>
</feature>
<evidence type="ECO:0000256" key="1">
    <source>
        <dbReference type="SAM" id="Phobius"/>
    </source>
</evidence>
<evidence type="ECO:0008006" key="5">
    <source>
        <dbReference type="Google" id="ProtNLM"/>
    </source>
</evidence>
<accession>A0A226DWE5</accession>
<keyword evidence="1" id="KW-0472">Membrane</keyword>
<feature type="transmembrane region" description="Helical" evidence="1">
    <location>
        <begin position="429"/>
        <end position="450"/>
    </location>
</feature>
<feature type="signal peptide" evidence="2">
    <location>
        <begin position="1"/>
        <end position="22"/>
    </location>
</feature>
<proteinExistence type="predicted"/>
<evidence type="ECO:0000256" key="2">
    <source>
        <dbReference type="SAM" id="SignalP"/>
    </source>
</evidence>
<evidence type="ECO:0000313" key="3">
    <source>
        <dbReference type="EMBL" id="OXA49805.1"/>
    </source>
</evidence>
<feature type="transmembrane region" description="Helical" evidence="1">
    <location>
        <begin position="371"/>
        <end position="390"/>
    </location>
</feature>
<sequence length="478" mass="54478">MGKFIITVVLVLFLTFVSPSNTKFTDFKLDSILLRLNSSCQYFVIHHGLRSEQVSTALLLLAEKKGYLILKLPLIYPNLVADQTNLGINPNYGIFNKVSKSDLPCFITVHLIQKSDTIWGNLKQTRYTAQTSWRSRVDYLLENYMVPLLYSKSTQHYYESYRHSTINLPLLLQVFINTNPGSRDAMLKNYQIFKLLAWVLINDQKQTWYRICISSFSLRATPMRKEAKFYPIVEFLIAPTDLLFHPGAANVLGMAGDYSNAVACLSQNSGPFKLVRESKLKPYAYLFFAMVCQGNYSHSSIAHLRSKTIPKRRGSSTTYIEKISANIDHFKQHGRMDFSLTDHDGFSFLTCYSRQADLSFKAFLQPFQPPLWIGLITTTFCLAVYLVLILRFKFGQTYPSALSFSQFFIVSTLFEKPIPVVSSQVRDSIQFRLVVGVWLVLFVNFTNSYLSLSITSLSAPLGTKSVTLLAHTAKHESY</sequence>
<dbReference type="EMBL" id="LNIX01000010">
    <property type="protein sequence ID" value="OXA49805.1"/>
    <property type="molecule type" value="Genomic_DNA"/>
</dbReference>
<dbReference type="Gene3D" id="1.10.287.70">
    <property type="match status" value="1"/>
</dbReference>
<reference evidence="3 4" key="1">
    <citation type="submission" date="2015-12" db="EMBL/GenBank/DDBJ databases">
        <title>The genome of Folsomia candida.</title>
        <authorList>
            <person name="Faddeeva A."/>
            <person name="Derks M.F."/>
            <person name="Anvar Y."/>
            <person name="Smit S."/>
            <person name="Van Straalen N."/>
            <person name="Roelofs D."/>
        </authorList>
    </citation>
    <scope>NUCLEOTIDE SEQUENCE [LARGE SCALE GENOMIC DNA]</scope>
    <source>
        <strain evidence="3 4">VU population</strain>
        <tissue evidence="3">Whole body</tissue>
    </source>
</reference>
<comment type="caution">
    <text evidence="3">The sequence shown here is derived from an EMBL/GenBank/DDBJ whole genome shotgun (WGS) entry which is preliminary data.</text>
</comment>
<keyword evidence="2" id="KW-0732">Signal</keyword>
<dbReference type="Proteomes" id="UP000198287">
    <property type="component" value="Unassembled WGS sequence"/>
</dbReference>
<gene>
    <name evidence="3" type="ORF">Fcan01_16006</name>
</gene>
<dbReference type="AlphaFoldDB" id="A0A226DWE5"/>